<dbReference type="SUPFAM" id="SSF56935">
    <property type="entry name" value="Porins"/>
    <property type="match status" value="1"/>
</dbReference>
<evidence type="ECO:0000256" key="6">
    <source>
        <dbReference type="ARBA" id="ARBA00023136"/>
    </source>
</evidence>
<dbReference type="GO" id="GO:0044718">
    <property type="term" value="P:siderophore transmembrane transport"/>
    <property type="evidence" value="ECO:0007669"/>
    <property type="project" value="TreeGrafter"/>
</dbReference>
<evidence type="ECO:0000313" key="13">
    <source>
        <dbReference type="Proteomes" id="UP000239590"/>
    </source>
</evidence>
<keyword evidence="5 10" id="KW-0732">Signal</keyword>
<keyword evidence="6 8" id="KW-0472">Membrane</keyword>
<dbReference type="SUPFAM" id="SSF49464">
    <property type="entry name" value="Carboxypeptidase regulatory domain-like"/>
    <property type="match status" value="1"/>
</dbReference>
<proteinExistence type="inferred from homology"/>
<keyword evidence="3 8" id="KW-1134">Transmembrane beta strand</keyword>
<dbReference type="AlphaFoldDB" id="A0A2S7IM10"/>
<dbReference type="Gene3D" id="2.170.130.10">
    <property type="entry name" value="TonB-dependent receptor, plug domain"/>
    <property type="match status" value="1"/>
</dbReference>
<comment type="subcellular location">
    <subcellularLocation>
        <location evidence="1 8">Cell outer membrane</location>
        <topology evidence="1 8">Multi-pass membrane protein</topology>
    </subcellularLocation>
</comment>
<dbReference type="Pfam" id="PF14905">
    <property type="entry name" value="OMP_b-brl_3"/>
    <property type="match status" value="1"/>
</dbReference>
<name>A0A2S7IM10_9BACT</name>
<dbReference type="GO" id="GO:0015344">
    <property type="term" value="F:siderophore uptake transmembrane transporter activity"/>
    <property type="evidence" value="ECO:0007669"/>
    <property type="project" value="TreeGrafter"/>
</dbReference>
<feature type="signal peptide" evidence="10">
    <location>
        <begin position="1"/>
        <end position="21"/>
    </location>
</feature>
<dbReference type="OrthoDB" id="905812at2"/>
<keyword evidence="4 8" id="KW-0812">Transmembrane</keyword>
<feature type="chain" id="PRO_5015461933" evidence="10">
    <location>
        <begin position="22"/>
        <end position="869"/>
    </location>
</feature>
<sequence>MKRYVFTLSFGALFGLSHGYAQVPTDSLSVQPVAADSTQPAAPKNPVVTGFLVDSTGGKPVEFASVALFNRSTNQLVTGTVADGKGQFTISNVSPGNYRLQISFVGYETKSIEPLNVIQDVTLGVIKLSGDSKTLQEVTVTGQKALIEEKVDRLVYNAEKDISSKGGDASDILRKVPMLSVDLDGNVSMRGSSNIRVLINNKPSTIVASSVADALKQIPADQIATVEVITSPSAKYDAEGSGGIINIITKKNNLQGFNLNLDTGVGNRGANLGLNGNYRQGKMGFTLGGFGRAEYNVKTLSTLDQTSQVGGNTLLSRQRGEGMSRGLMGRYNLGWDYDISKNQSITAGIRYGLRNRNVDQDYLTELFTNGAMTGTQNRNVTTKNNSGTIDANIDYLHIFKPQQEWSVSALYSRNDMVNNFDADLLSGESLTGRQRNLNDNVNQEFTLQTDYQTPIQKNQMLEFGLKGIMRKVNSNYEYLLAGPTGNYFPQENNPEGFLDYNQNIAAGYASYTYTTKNKYTFKVGTRYEYTAIDARSNTDASIAIPNYSNFVPSVNISKALKTGMVKLAYNRRIQRPGIQQLNPNFNAANPQNVTMGNPLLRPELTDNVELGYSNTFNKAFFNAAVFGRFTNNSITQVRTPLDTLAGAILTTFENIGSEHALGVNLFFKYDLSSKFSLDFFTNSYYTKLQGTTTGLDGLSINIENSGFNVDFGSRLQATLGKGWGIQGFGMMRGPQVQLQGRMAGFGFYNLGIRKDFANKKGSIGIAAENFLASNIRMKTELTSPQFTQVNNMYMYNRGVRLTFSYKIGKMSMQAPRRRTKSIQNDDVKDGGGTDTGAGMQNGSGGQPSGGTPSGGAPAGGGKPTTSPKK</sequence>
<keyword evidence="2 8" id="KW-0813">Transport</keyword>
<feature type="region of interest" description="Disordered" evidence="9">
    <location>
        <begin position="812"/>
        <end position="869"/>
    </location>
</feature>
<dbReference type="Proteomes" id="UP000239590">
    <property type="component" value="Unassembled WGS sequence"/>
</dbReference>
<gene>
    <name evidence="12" type="ORF">C5O19_03730</name>
</gene>
<evidence type="ECO:0000259" key="11">
    <source>
        <dbReference type="Pfam" id="PF14905"/>
    </source>
</evidence>
<dbReference type="Gene3D" id="2.60.40.1120">
    <property type="entry name" value="Carboxypeptidase-like, regulatory domain"/>
    <property type="match status" value="1"/>
</dbReference>
<dbReference type="InterPro" id="IPR041700">
    <property type="entry name" value="OMP_b-brl_3"/>
</dbReference>
<dbReference type="PANTHER" id="PTHR30069">
    <property type="entry name" value="TONB-DEPENDENT OUTER MEMBRANE RECEPTOR"/>
    <property type="match status" value="1"/>
</dbReference>
<evidence type="ECO:0000256" key="9">
    <source>
        <dbReference type="SAM" id="MobiDB-lite"/>
    </source>
</evidence>
<evidence type="ECO:0000256" key="3">
    <source>
        <dbReference type="ARBA" id="ARBA00022452"/>
    </source>
</evidence>
<dbReference type="GO" id="GO:0009279">
    <property type="term" value="C:cell outer membrane"/>
    <property type="evidence" value="ECO:0007669"/>
    <property type="project" value="UniProtKB-SubCell"/>
</dbReference>
<keyword evidence="7 8" id="KW-0998">Cell outer membrane</keyword>
<accession>A0A2S7IM10</accession>
<keyword evidence="13" id="KW-1185">Reference proteome</keyword>
<dbReference type="InterPro" id="IPR037066">
    <property type="entry name" value="Plug_dom_sf"/>
</dbReference>
<dbReference type="PANTHER" id="PTHR30069:SF29">
    <property type="entry name" value="HEMOGLOBIN AND HEMOGLOBIN-HAPTOGLOBIN-BINDING PROTEIN 1-RELATED"/>
    <property type="match status" value="1"/>
</dbReference>
<protein>
    <submittedName>
        <fullName evidence="12">TonB-dependent receptor</fullName>
    </submittedName>
</protein>
<evidence type="ECO:0000313" key="12">
    <source>
        <dbReference type="EMBL" id="PQA58783.1"/>
    </source>
</evidence>
<dbReference type="EMBL" id="PTRA01000001">
    <property type="protein sequence ID" value="PQA58783.1"/>
    <property type="molecule type" value="Genomic_DNA"/>
</dbReference>
<feature type="compositionally biased region" description="Gly residues" evidence="9">
    <location>
        <begin position="832"/>
        <end position="862"/>
    </location>
</feature>
<dbReference type="InterPro" id="IPR039426">
    <property type="entry name" value="TonB-dep_rcpt-like"/>
</dbReference>
<dbReference type="RefSeq" id="WP_104709959.1">
    <property type="nucleotide sequence ID" value="NZ_PTRA01000001.1"/>
</dbReference>
<evidence type="ECO:0000256" key="4">
    <source>
        <dbReference type="ARBA" id="ARBA00022692"/>
    </source>
</evidence>
<dbReference type="InterPro" id="IPR036942">
    <property type="entry name" value="Beta-barrel_TonB_sf"/>
</dbReference>
<dbReference type="Pfam" id="PF13620">
    <property type="entry name" value="CarboxypepD_reg"/>
    <property type="match status" value="1"/>
</dbReference>
<evidence type="ECO:0000256" key="7">
    <source>
        <dbReference type="ARBA" id="ARBA00023237"/>
    </source>
</evidence>
<evidence type="ECO:0000256" key="10">
    <source>
        <dbReference type="SAM" id="SignalP"/>
    </source>
</evidence>
<dbReference type="Gene3D" id="2.40.170.20">
    <property type="entry name" value="TonB-dependent receptor, beta-barrel domain"/>
    <property type="match status" value="1"/>
</dbReference>
<comment type="similarity">
    <text evidence="8">Belongs to the TonB-dependent receptor family.</text>
</comment>
<evidence type="ECO:0000256" key="2">
    <source>
        <dbReference type="ARBA" id="ARBA00022448"/>
    </source>
</evidence>
<evidence type="ECO:0000256" key="5">
    <source>
        <dbReference type="ARBA" id="ARBA00022729"/>
    </source>
</evidence>
<dbReference type="PROSITE" id="PS52016">
    <property type="entry name" value="TONB_DEPENDENT_REC_3"/>
    <property type="match status" value="1"/>
</dbReference>
<dbReference type="InterPro" id="IPR008969">
    <property type="entry name" value="CarboxyPept-like_regulatory"/>
</dbReference>
<keyword evidence="12" id="KW-0675">Receptor</keyword>
<feature type="domain" description="Outer membrane protein beta-barrel" evidence="11">
    <location>
        <begin position="400"/>
        <end position="805"/>
    </location>
</feature>
<organism evidence="12 13">
    <name type="scientific">Siphonobacter curvatus</name>
    <dbReference type="NCBI Taxonomy" id="2094562"/>
    <lineage>
        <taxon>Bacteria</taxon>
        <taxon>Pseudomonadati</taxon>
        <taxon>Bacteroidota</taxon>
        <taxon>Cytophagia</taxon>
        <taxon>Cytophagales</taxon>
        <taxon>Cytophagaceae</taxon>
        <taxon>Siphonobacter</taxon>
    </lineage>
</organism>
<evidence type="ECO:0000256" key="8">
    <source>
        <dbReference type="PROSITE-ProRule" id="PRU01360"/>
    </source>
</evidence>
<comment type="caution">
    <text evidence="12">The sequence shown here is derived from an EMBL/GenBank/DDBJ whole genome shotgun (WGS) entry which is preliminary data.</text>
</comment>
<reference evidence="13" key="1">
    <citation type="submission" date="2018-02" db="EMBL/GenBank/DDBJ databases">
        <title>Genome sequencing of Solimonas sp. HR-BB.</title>
        <authorList>
            <person name="Lee Y."/>
            <person name="Jeon C.O."/>
        </authorList>
    </citation>
    <scope>NUCLEOTIDE SEQUENCE [LARGE SCALE GENOMIC DNA]</scope>
    <source>
        <strain evidence="13">HR-U</strain>
    </source>
</reference>
<evidence type="ECO:0000256" key="1">
    <source>
        <dbReference type="ARBA" id="ARBA00004571"/>
    </source>
</evidence>